<name>A0A4S2JMY7_9HYME</name>
<dbReference type="GO" id="GO:0035435">
    <property type="term" value="P:phosphate ion transmembrane transport"/>
    <property type="evidence" value="ECO:0007669"/>
    <property type="project" value="TreeGrafter"/>
</dbReference>
<organism evidence="14 15">
    <name type="scientific">Temnothorax longispinosus</name>
    <dbReference type="NCBI Taxonomy" id="300112"/>
    <lineage>
        <taxon>Eukaryota</taxon>
        <taxon>Metazoa</taxon>
        <taxon>Ecdysozoa</taxon>
        <taxon>Arthropoda</taxon>
        <taxon>Hexapoda</taxon>
        <taxon>Insecta</taxon>
        <taxon>Pterygota</taxon>
        <taxon>Neoptera</taxon>
        <taxon>Endopterygota</taxon>
        <taxon>Hymenoptera</taxon>
        <taxon>Apocrita</taxon>
        <taxon>Aculeata</taxon>
        <taxon>Formicoidea</taxon>
        <taxon>Formicidae</taxon>
        <taxon>Myrmicinae</taxon>
        <taxon>Temnothorax</taxon>
    </lineage>
</organism>
<dbReference type="GO" id="GO:0016020">
    <property type="term" value="C:membrane"/>
    <property type="evidence" value="ECO:0007669"/>
    <property type="project" value="UniProtKB-SubCell"/>
</dbReference>
<dbReference type="AlphaFoldDB" id="A0A4S2JMY7"/>
<evidence type="ECO:0000256" key="7">
    <source>
        <dbReference type="ARBA" id="ARBA00022692"/>
    </source>
</evidence>
<keyword evidence="4 12" id="KW-0813">Transport</keyword>
<evidence type="ECO:0000256" key="8">
    <source>
        <dbReference type="ARBA" id="ARBA00022989"/>
    </source>
</evidence>
<feature type="transmembrane region" description="Helical" evidence="12">
    <location>
        <begin position="183"/>
        <end position="203"/>
    </location>
</feature>
<evidence type="ECO:0000256" key="11">
    <source>
        <dbReference type="ARBA" id="ARBA00023273"/>
    </source>
</evidence>
<dbReference type="InterPro" id="IPR006602">
    <property type="entry name" value="DM10_dom"/>
</dbReference>
<keyword evidence="15" id="KW-1185">Reference proteome</keyword>
<dbReference type="GO" id="GO:0005315">
    <property type="term" value="F:phosphate transmembrane transporter activity"/>
    <property type="evidence" value="ECO:0007669"/>
    <property type="project" value="InterPro"/>
</dbReference>
<comment type="similarity">
    <text evidence="3 12">Belongs to the inorganic phosphate transporter (PiT) (TC 2.A.20) family.</text>
</comment>
<keyword evidence="10" id="KW-0206">Cytoskeleton</keyword>
<keyword evidence="9 12" id="KW-0472">Membrane</keyword>
<evidence type="ECO:0000256" key="3">
    <source>
        <dbReference type="ARBA" id="ARBA00009916"/>
    </source>
</evidence>
<feature type="transmembrane region" description="Helical" evidence="12">
    <location>
        <begin position="147"/>
        <end position="168"/>
    </location>
</feature>
<feature type="transmembrane region" description="Helical" evidence="12">
    <location>
        <begin position="90"/>
        <end position="111"/>
    </location>
</feature>
<keyword evidence="8 12" id="KW-1133">Transmembrane helix</keyword>
<dbReference type="PROSITE" id="PS51336">
    <property type="entry name" value="DM10"/>
    <property type="match status" value="3"/>
</dbReference>
<reference evidence="14 15" key="1">
    <citation type="journal article" date="2019" name="Philos. Trans. R. Soc. Lond., B, Biol. Sci.">
        <title>Ant behaviour and brain gene expression of defending hosts depend on the ecological success of the intruding social parasite.</title>
        <authorList>
            <person name="Kaur R."/>
            <person name="Stoldt M."/>
            <person name="Jongepier E."/>
            <person name="Feldmeyer B."/>
            <person name="Menzel F."/>
            <person name="Bornberg-Bauer E."/>
            <person name="Foitzik S."/>
        </authorList>
    </citation>
    <scope>NUCLEOTIDE SEQUENCE [LARGE SCALE GENOMIC DNA]</scope>
    <source>
        <tissue evidence="14">Whole body</tissue>
    </source>
</reference>
<evidence type="ECO:0000313" key="15">
    <source>
        <dbReference type="Proteomes" id="UP000310200"/>
    </source>
</evidence>
<dbReference type="FunFam" id="2.30.29.170:FF:000004">
    <property type="entry name" value="EF-hand domain containing 2"/>
    <property type="match status" value="1"/>
</dbReference>
<feature type="transmembrane region" description="Helical" evidence="12">
    <location>
        <begin position="9"/>
        <end position="27"/>
    </location>
</feature>
<dbReference type="Pfam" id="PF06565">
    <property type="entry name" value="DM10_dom"/>
    <property type="match status" value="3"/>
</dbReference>
<feature type="domain" description="DM10" evidence="13">
    <location>
        <begin position="818"/>
        <end position="922"/>
    </location>
</feature>
<dbReference type="PANTHER" id="PTHR11101">
    <property type="entry name" value="PHOSPHATE TRANSPORTER"/>
    <property type="match status" value="1"/>
</dbReference>
<evidence type="ECO:0000256" key="5">
    <source>
        <dbReference type="ARBA" id="ARBA00022490"/>
    </source>
</evidence>
<evidence type="ECO:0000256" key="6">
    <source>
        <dbReference type="ARBA" id="ARBA00022592"/>
    </source>
</evidence>
<evidence type="ECO:0000256" key="2">
    <source>
        <dbReference type="ARBA" id="ARBA00004430"/>
    </source>
</evidence>
<comment type="function">
    <text evidence="12">Sodium-phosphate symporter.</text>
</comment>
<feature type="transmembrane region" description="Helical" evidence="12">
    <location>
        <begin position="385"/>
        <end position="403"/>
    </location>
</feature>
<dbReference type="STRING" id="300112.A0A4S2JMY7"/>
<evidence type="ECO:0000313" key="14">
    <source>
        <dbReference type="EMBL" id="TGZ37522.1"/>
    </source>
</evidence>
<keyword evidence="11" id="KW-0966">Cell projection</keyword>
<evidence type="ECO:0000256" key="1">
    <source>
        <dbReference type="ARBA" id="ARBA00004141"/>
    </source>
</evidence>
<evidence type="ECO:0000256" key="4">
    <source>
        <dbReference type="ARBA" id="ARBA00022448"/>
    </source>
</evidence>
<feature type="domain" description="DM10" evidence="13">
    <location>
        <begin position="647"/>
        <end position="759"/>
    </location>
</feature>
<gene>
    <name evidence="14" type="ORF">DBV15_04652</name>
</gene>
<evidence type="ECO:0000259" key="13">
    <source>
        <dbReference type="PROSITE" id="PS51336"/>
    </source>
</evidence>
<feature type="domain" description="DM10" evidence="13">
    <location>
        <begin position="498"/>
        <end position="603"/>
    </location>
</feature>
<dbReference type="SMART" id="SM00676">
    <property type="entry name" value="DM10"/>
    <property type="match status" value="3"/>
</dbReference>
<dbReference type="Pfam" id="PF01384">
    <property type="entry name" value="PHO4"/>
    <property type="match status" value="1"/>
</dbReference>
<proteinExistence type="inferred from homology"/>
<feature type="transmembrane region" description="Helical" evidence="12">
    <location>
        <begin position="47"/>
        <end position="69"/>
    </location>
</feature>
<dbReference type="GO" id="GO:0005930">
    <property type="term" value="C:axoneme"/>
    <property type="evidence" value="ECO:0007669"/>
    <property type="project" value="UniProtKB-SubCell"/>
</dbReference>
<dbReference type="EMBL" id="QBLH01003535">
    <property type="protein sequence ID" value="TGZ37522.1"/>
    <property type="molecule type" value="Genomic_DNA"/>
</dbReference>
<keyword evidence="7 12" id="KW-0812">Transmembrane</keyword>
<dbReference type="PANTHER" id="PTHR11101:SF80">
    <property type="entry name" value="PHOSPHATE TRANSPORTER"/>
    <property type="match status" value="1"/>
</dbReference>
<dbReference type="FunFam" id="2.30.29.170:FF:000002">
    <property type="entry name" value="EF-hand domain (C-terminal) containing 1"/>
    <property type="match status" value="1"/>
</dbReference>
<keyword evidence="5" id="KW-0963">Cytoplasm</keyword>
<dbReference type="InterPro" id="IPR001204">
    <property type="entry name" value="Phos_transporter"/>
</dbReference>
<keyword evidence="6 12" id="KW-0592">Phosphate transport</keyword>
<evidence type="ECO:0000256" key="12">
    <source>
        <dbReference type="RuleBase" id="RU363058"/>
    </source>
</evidence>
<feature type="transmembrane region" description="Helical" evidence="12">
    <location>
        <begin position="215"/>
        <end position="238"/>
    </location>
</feature>
<dbReference type="Gene3D" id="2.30.29.170">
    <property type="match status" value="3"/>
</dbReference>
<comment type="subcellular location">
    <subcellularLocation>
        <location evidence="2">Cytoplasm</location>
        <location evidence="2">Cytoskeleton</location>
        <location evidence="2">Cilium axoneme</location>
    </subcellularLocation>
    <subcellularLocation>
        <location evidence="1 12">Membrane</location>
        <topology evidence="1 12">Multi-pass membrane protein</topology>
    </subcellularLocation>
</comment>
<sequence>MSIPYDESLIWIVVVGFIVAFVLAFGIGANDVANSFGTSVGAGVLTIFQACALATVFEIAGAVLIGYKVSDTMRKGILDVSLYEGHEKELMIGALSSLAGSGIWLLVATALRLPISGTHSIVGATVGFSLVCRGTAGVKWIALGNIAASWFASPILSGIVSASIFWVLRKSVLQSNKPFEQGLYILPIAYGLTVAINIMSIALDGPKLLKMDKLPWWSSLIIALLAGKFTALYVYVFVVPRQRARILLSSNGSDEKAAATTAAHFGSCQENNETTALSVISEAPCDTSNGNAKADLAPKLRGNTSESPLLMVAQADAENAQMDGIVDDDEQPEVSRLFAFLQVLTATFGSFAHGGNDVSNAIGPLIALWAVYAEGSARQEAETPILILLYGGLGISTGLWVWGRRVIRTLGQDLARITPTTGFTIEVKDYKLPHKLDVLNGFPVVRDTNYGIGRRLTDAASVRYAEGLDPVEYDISSAYGRVPCYVYRQFVPHYAVFAQKCLRFKAFFRQGVFNSPEEHYRVRHVDIIYYLEDDTLCVIEPVVKNAGFRQGKLVRRGRIPKNVKRDLFIWKDFNVGIDVCIYGVVYHIVDCDPFTREFLTSQGIDVGEKESLPADPYTEQRDAKCRTPTGITRALGDDPRRRFLEYDGMVLSFDATWNDDHYRVMYFLTDDTVAIREIHEPNDGKDPVAMLLRRMRVPKNWQSLPSWHPSIYMEYGDPEIVEYCTPQDFRVGETILLFGRRFLLHDCDAFTRKYYSDMLGTPQPDAIPVPARVERQAPAKYEIPPHIKFGSPEDTYASCLSFIPKPPKKNVIRQLANFPKKLRYSARMDAVHPEDEGRDFVMEYSLSDGTIQINETEKRNSGRREGCFLSSRLIPKPCTGKDNPEYYTPQDLFIGARINVYNHRFVITGADLFVYRYVEANSDKFCQEVRENLRDYFLQQGMLQDDVDIEAKKIQERENEQKLLADNIIAQNVEDDVNASKCMDKEFDMIGHKELITA</sequence>
<protein>
    <recommendedName>
        <fullName evidence="12">Phosphate transporter</fullName>
    </recommendedName>
</protein>
<accession>A0A4S2JMY7</accession>
<comment type="caution">
    <text evidence="14">The sequence shown here is derived from an EMBL/GenBank/DDBJ whole genome shotgun (WGS) entry which is preliminary data.</text>
</comment>
<evidence type="ECO:0000256" key="10">
    <source>
        <dbReference type="ARBA" id="ARBA00023212"/>
    </source>
</evidence>
<dbReference type="Proteomes" id="UP000310200">
    <property type="component" value="Unassembled WGS sequence"/>
</dbReference>
<evidence type="ECO:0000256" key="9">
    <source>
        <dbReference type="ARBA" id="ARBA00023136"/>
    </source>
</evidence>